<dbReference type="EMBL" id="JAPDFW010000009">
    <property type="protein sequence ID" value="KAJ5080529.1"/>
    <property type="molecule type" value="Genomic_DNA"/>
</dbReference>
<evidence type="ECO:0000313" key="6">
    <source>
        <dbReference type="Proteomes" id="UP001149090"/>
    </source>
</evidence>
<dbReference type="PANTHER" id="PTHR24198">
    <property type="entry name" value="ANKYRIN REPEAT AND PROTEIN KINASE DOMAIN-CONTAINING PROTEIN"/>
    <property type="match status" value="1"/>
</dbReference>
<accession>A0A9Q0RHU8</accession>
<evidence type="ECO:0000256" key="3">
    <source>
        <dbReference type="PROSITE-ProRule" id="PRU00023"/>
    </source>
</evidence>
<dbReference type="Proteomes" id="UP001149090">
    <property type="component" value="Unassembled WGS sequence"/>
</dbReference>
<dbReference type="SMART" id="SM00248">
    <property type="entry name" value="ANK"/>
    <property type="match status" value="11"/>
</dbReference>
<dbReference type="InterPro" id="IPR000210">
    <property type="entry name" value="BTB/POZ_dom"/>
</dbReference>
<feature type="repeat" description="ANK" evidence="3">
    <location>
        <begin position="625"/>
        <end position="658"/>
    </location>
</feature>
<sequence length="894" mass="104134">MSQNKNNKKKTKKQTISIEEIIEKQDIESLRKLKRIPKEQLENVGKPVLHFAIQKKVSKEMIEELIKKGANVKAKTNQNQSVLHYACQYRNSLDVFKLLVEKGADVNAKTTENQSVLQCACQYQAPLQVFKLLVEKGADIHIKNNYNHTILFYTCFYPSSLSVIKFLAEKGVDINAKNNYGLTAFQEAFYYKNKNMLKYVLLDDIDVDHLYKSQINKEFVESFSNVYSINQEMSNLLTSDEISGDFKIKCNDGSIINAHKLILLTRFNNDETILQKFVDNCYKKDNEVVKLVISFLYTGFVAFEEFTQKLKDVSKNYKEYTNLYDWLCNYGANGDEVMSPDFKEKEQKIEDFFKEIGLDSNWMKSKKGRKPLLKDLDQLYQNEETKDFTIICEENGKEKEIKTHKLILMIRSELFKGMFLSVNDSSNKVHDYSGKPFETINQLIYFIYHDNFDGTKITKENIEEYEYLKGFYQLNENSIIDLLLLDVYNNFNIHTDIEEIIEKQDIESLQKLQRIPEEQLKNVGKPILHFAIQKKVSEEMIEELIDKGVDVKAKTKENQSVLHYACQYQSPLQVFKLLVEEGADVNAKTNQKQSVLHYACQYRNSLDVFKLLVEKGADVNAKTTENQSVLQCACQYQAPLQVFKLLVEKGADIHIKNNYNHTILFYTCFYPSSLSVIKLLAEKGVDINAKNNYGLTAFQEAFYYKNKNMLKYVLLDDIDVDHLYKSQINKEFVESFSNVYSINQEMSNLLTSDEISGDFKIKCNDGSIINAHKLILLTRFNNDETILQKFVDNCHKKDNEVVKLVISFLYTGFVAFEEFTQKLRDVSKNYKGYTQLYDWLCDYGTNGDEVMSPDFKEKEQKIEDFFKEIGLDSNWMKSKRKKTIIERFRSIISE</sequence>
<evidence type="ECO:0000259" key="4">
    <source>
        <dbReference type="PROSITE" id="PS50097"/>
    </source>
</evidence>
<comment type="caution">
    <text evidence="5">The sequence shown here is derived from an EMBL/GenBank/DDBJ whole genome shotgun (WGS) entry which is preliminary data.</text>
</comment>
<feature type="repeat" description="ANK" evidence="3">
    <location>
        <begin position="557"/>
        <end position="590"/>
    </location>
</feature>
<dbReference type="SMART" id="SM00225">
    <property type="entry name" value="BTB"/>
    <property type="match status" value="1"/>
</dbReference>
<feature type="repeat" description="ANK" evidence="3">
    <location>
        <begin position="523"/>
        <end position="556"/>
    </location>
</feature>
<dbReference type="InterPro" id="IPR002110">
    <property type="entry name" value="Ankyrin_rpt"/>
</dbReference>
<dbReference type="PROSITE" id="PS50297">
    <property type="entry name" value="ANK_REP_REGION"/>
    <property type="match status" value="3"/>
</dbReference>
<proteinExistence type="predicted"/>
<dbReference type="PANTHER" id="PTHR24198:SF165">
    <property type="entry name" value="ANKYRIN REPEAT-CONTAINING PROTEIN-RELATED"/>
    <property type="match status" value="1"/>
</dbReference>
<evidence type="ECO:0000256" key="2">
    <source>
        <dbReference type="ARBA" id="ARBA00023043"/>
    </source>
</evidence>
<dbReference type="Gene3D" id="1.25.40.20">
    <property type="entry name" value="Ankyrin repeat-containing domain"/>
    <property type="match status" value="3"/>
</dbReference>
<dbReference type="SUPFAM" id="SSF48403">
    <property type="entry name" value="Ankyrin repeat"/>
    <property type="match status" value="2"/>
</dbReference>
<dbReference type="AlphaFoldDB" id="A0A9Q0RHU8"/>
<feature type="repeat" description="ANK" evidence="3">
    <location>
        <begin position="78"/>
        <end position="111"/>
    </location>
</feature>
<name>A0A9Q0RHU8_ANAIG</name>
<keyword evidence="1" id="KW-0677">Repeat</keyword>
<reference evidence="5" key="1">
    <citation type="submission" date="2022-10" db="EMBL/GenBank/DDBJ databases">
        <title>Novel sulphate-reducing endosymbionts in the free-living metamonad Anaeramoeba.</title>
        <authorList>
            <person name="Jerlstrom-Hultqvist J."/>
            <person name="Cepicka I."/>
            <person name="Gallot-Lavallee L."/>
            <person name="Salas-Leiva D."/>
            <person name="Curtis B.A."/>
            <person name="Zahonova K."/>
            <person name="Pipaliya S."/>
            <person name="Dacks J."/>
            <person name="Roger A.J."/>
        </authorList>
    </citation>
    <scope>NUCLEOTIDE SEQUENCE</scope>
    <source>
        <strain evidence="5">BMAN</strain>
    </source>
</reference>
<dbReference type="SUPFAM" id="SSF54695">
    <property type="entry name" value="POZ domain"/>
    <property type="match status" value="1"/>
</dbReference>
<protein>
    <submittedName>
        <fullName evidence="5">Ankyrin repeat ph and sec7 domain containing protein secg-related</fullName>
    </submittedName>
</protein>
<evidence type="ECO:0000313" key="5">
    <source>
        <dbReference type="EMBL" id="KAJ5080529.1"/>
    </source>
</evidence>
<gene>
    <name evidence="5" type="ORF">M0811_14050</name>
</gene>
<dbReference type="Pfam" id="PF12796">
    <property type="entry name" value="Ank_2"/>
    <property type="match status" value="4"/>
</dbReference>
<keyword evidence="2 3" id="KW-0040">ANK repeat</keyword>
<dbReference type="InterPro" id="IPR011333">
    <property type="entry name" value="SKP1/BTB/POZ_sf"/>
</dbReference>
<keyword evidence="6" id="KW-1185">Reference proteome</keyword>
<feature type="repeat" description="ANK" evidence="3">
    <location>
        <begin position="591"/>
        <end position="624"/>
    </location>
</feature>
<dbReference type="Pfam" id="PF00651">
    <property type="entry name" value="BTB"/>
    <property type="match status" value="1"/>
</dbReference>
<dbReference type="PROSITE" id="PS50088">
    <property type="entry name" value="ANK_REPEAT"/>
    <property type="match status" value="7"/>
</dbReference>
<dbReference type="PROSITE" id="PS50097">
    <property type="entry name" value="BTB"/>
    <property type="match status" value="1"/>
</dbReference>
<organism evidence="5 6">
    <name type="scientific">Anaeramoeba ignava</name>
    <name type="common">Anaerobic marine amoeba</name>
    <dbReference type="NCBI Taxonomy" id="1746090"/>
    <lineage>
        <taxon>Eukaryota</taxon>
        <taxon>Metamonada</taxon>
        <taxon>Anaeramoebidae</taxon>
        <taxon>Anaeramoeba</taxon>
    </lineage>
</organism>
<dbReference type="CDD" id="cd18186">
    <property type="entry name" value="BTB_POZ_ZBTB_KLHL-like"/>
    <property type="match status" value="1"/>
</dbReference>
<feature type="domain" description="BTB" evidence="4">
    <location>
        <begin position="386"/>
        <end position="456"/>
    </location>
</feature>
<feature type="repeat" description="ANK" evidence="3">
    <location>
        <begin position="112"/>
        <end position="145"/>
    </location>
</feature>
<evidence type="ECO:0000256" key="1">
    <source>
        <dbReference type="ARBA" id="ARBA00022737"/>
    </source>
</evidence>
<dbReference type="InterPro" id="IPR036770">
    <property type="entry name" value="Ankyrin_rpt-contain_sf"/>
</dbReference>
<dbReference type="Gene3D" id="3.30.710.10">
    <property type="entry name" value="Potassium Channel Kv1.1, Chain A"/>
    <property type="match status" value="2"/>
</dbReference>
<feature type="repeat" description="ANK" evidence="3">
    <location>
        <begin position="44"/>
        <end position="77"/>
    </location>
</feature>